<feature type="domain" description="Cell envelope-related transcriptional attenuator" evidence="4">
    <location>
        <begin position="132"/>
        <end position="279"/>
    </location>
</feature>
<evidence type="ECO:0000256" key="2">
    <source>
        <dbReference type="SAM" id="MobiDB-lite"/>
    </source>
</evidence>
<keyword evidence="3" id="KW-0472">Membrane</keyword>
<evidence type="ECO:0000256" key="1">
    <source>
        <dbReference type="ARBA" id="ARBA00006068"/>
    </source>
</evidence>
<evidence type="ECO:0000313" key="6">
    <source>
        <dbReference type="EMBL" id="CAA9556596.1"/>
    </source>
</evidence>
<proteinExistence type="inferred from homology"/>
<dbReference type="Pfam" id="PF03816">
    <property type="entry name" value="LytR_cpsA_psr"/>
    <property type="match status" value="1"/>
</dbReference>
<dbReference type="InterPro" id="IPR027381">
    <property type="entry name" value="LytR/CpsA/Psr_C"/>
</dbReference>
<dbReference type="Gene3D" id="3.40.630.190">
    <property type="entry name" value="LCP protein"/>
    <property type="match status" value="1"/>
</dbReference>
<feature type="region of interest" description="Disordered" evidence="2">
    <location>
        <begin position="1"/>
        <end position="30"/>
    </location>
</feature>
<dbReference type="Pfam" id="PF13399">
    <property type="entry name" value="LytR_C"/>
    <property type="match status" value="1"/>
</dbReference>
<protein>
    <submittedName>
        <fullName evidence="6">Cell envelope-associated transcriptional attenuator LytR-CpsA-Psr, subfamily M</fullName>
    </submittedName>
</protein>
<comment type="similarity">
    <text evidence="1">Belongs to the LytR/CpsA/Psr (LCP) family.</text>
</comment>
<feature type="domain" description="LytR/CpsA/Psr regulator C-terminal" evidence="5">
    <location>
        <begin position="376"/>
        <end position="462"/>
    </location>
</feature>
<accession>A0A6J4UUJ0</accession>
<dbReference type="EMBL" id="CADCWO010000021">
    <property type="protein sequence ID" value="CAA9556596.1"/>
    <property type="molecule type" value="Genomic_DNA"/>
</dbReference>
<dbReference type="PANTHER" id="PTHR33392">
    <property type="entry name" value="POLYISOPRENYL-TEICHOIC ACID--PEPTIDOGLYCAN TEICHOIC ACID TRANSFERASE TAGU"/>
    <property type="match status" value="1"/>
</dbReference>
<keyword evidence="3" id="KW-0812">Transmembrane</keyword>
<keyword evidence="3" id="KW-1133">Transmembrane helix</keyword>
<dbReference type="PANTHER" id="PTHR33392:SF6">
    <property type="entry name" value="POLYISOPRENYL-TEICHOIC ACID--PEPTIDOGLYCAN TEICHOIC ACID TRANSFERASE TAGU"/>
    <property type="match status" value="1"/>
</dbReference>
<dbReference type="InterPro" id="IPR050922">
    <property type="entry name" value="LytR/CpsA/Psr_CW_biosynth"/>
</dbReference>
<dbReference type="InterPro" id="IPR004474">
    <property type="entry name" value="LytR_CpsA_psr"/>
</dbReference>
<feature type="compositionally biased region" description="Polar residues" evidence="2">
    <location>
        <begin position="9"/>
        <end position="30"/>
    </location>
</feature>
<gene>
    <name evidence="6" type="ORF">AVDCRST_MAG81-493</name>
</gene>
<name>A0A6J4UUJ0_9CYAN</name>
<sequence>MARGVERISGSSQLKKPVNQKNGQNTANSKQYRVLRGDTATAGATASRWLLWSFTFILVTMVSATLGATLALVAPLHGGANTDNTDRHERSLADWFRDGLQYGITGPTNVLVMGIDEVPGASPGSEAIFASRSDTMLLMRVDPDQKNINILSIPRDTQVDIPELGITKINHANWKGGAELASQVVSQTLNGVTVERYVRISTGAFRELVDLLGGVEVYVPQRMKYEDQTQKLNIDLQPGLQTLNGDQAEQFARFRNDQYGDIGRAQRQQALLKALRKRLTNPLVLTRLPKIFTVMQKYVDTNLSLGEMVSMVQLGLQTKPDELKMVLLPGRFSGPDEFEASYWIMDPEGMERVVQNYFQTDSTTALSLDTPDLQNLKIAIQNASSQPEAASWMASYLETQGISNIYIEDDWPDTQSQTQVIVQRGDLEAAKTLQATLGSGHVEADSTGSLESDLTIRIGEDWVEAHRQGQ</sequence>
<dbReference type="AlphaFoldDB" id="A0A6J4UUJ0"/>
<reference evidence="6" key="1">
    <citation type="submission" date="2020-02" db="EMBL/GenBank/DDBJ databases">
        <authorList>
            <person name="Meier V. D."/>
        </authorList>
    </citation>
    <scope>NUCLEOTIDE SEQUENCE</scope>
    <source>
        <strain evidence="6">AVDCRST_MAG81</strain>
    </source>
</reference>
<evidence type="ECO:0000259" key="4">
    <source>
        <dbReference type="Pfam" id="PF03816"/>
    </source>
</evidence>
<dbReference type="Gene3D" id="3.30.70.2390">
    <property type="match status" value="1"/>
</dbReference>
<evidence type="ECO:0000256" key="3">
    <source>
        <dbReference type="SAM" id="Phobius"/>
    </source>
</evidence>
<dbReference type="NCBIfam" id="TIGR00350">
    <property type="entry name" value="lytR_cpsA_psr"/>
    <property type="match status" value="1"/>
</dbReference>
<evidence type="ECO:0000259" key="5">
    <source>
        <dbReference type="Pfam" id="PF13399"/>
    </source>
</evidence>
<organism evidence="6">
    <name type="scientific">uncultured Synechococcales cyanobacterium</name>
    <dbReference type="NCBI Taxonomy" id="1936017"/>
    <lineage>
        <taxon>Bacteria</taxon>
        <taxon>Bacillati</taxon>
        <taxon>Cyanobacteriota</taxon>
        <taxon>Cyanophyceae</taxon>
        <taxon>Synechococcales</taxon>
        <taxon>environmental samples</taxon>
    </lineage>
</organism>
<feature type="transmembrane region" description="Helical" evidence="3">
    <location>
        <begin position="49"/>
        <end position="74"/>
    </location>
</feature>